<feature type="compositionally biased region" description="Basic and acidic residues" evidence="1">
    <location>
        <begin position="1"/>
        <end position="20"/>
    </location>
</feature>
<organism evidence="2 3">
    <name type="scientific">Ectocarpus siliculosus</name>
    <name type="common">Brown alga</name>
    <name type="synonym">Conferva siliculosa</name>
    <dbReference type="NCBI Taxonomy" id="2880"/>
    <lineage>
        <taxon>Eukaryota</taxon>
        <taxon>Sar</taxon>
        <taxon>Stramenopiles</taxon>
        <taxon>Ochrophyta</taxon>
        <taxon>PX clade</taxon>
        <taxon>Phaeophyceae</taxon>
        <taxon>Ectocarpales</taxon>
        <taxon>Ectocarpaceae</taxon>
        <taxon>Ectocarpus</taxon>
    </lineage>
</organism>
<reference evidence="2 3" key="1">
    <citation type="journal article" date="2010" name="Nature">
        <title>The Ectocarpus genome and the independent evolution of multicellularity in brown algae.</title>
        <authorList>
            <person name="Cock J.M."/>
            <person name="Sterck L."/>
            <person name="Rouze P."/>
            <person name="Scornet D."/>
            <person name="Allen A.E."/>
            <person name="Amoutzias G."/>
            <person name="Anthouard V."/>
            <person name="Artiguenave F."/>
            <person name="Aury J.M."/>
            <person name="Badger J.H."/>
            <person name="Beszteri B."/>
            <person name="Billiau K."/>
            <person name="Bonnet E."/>
            <person name="Bothwell J.H."/>
            <person name="Bowler C."/>
            <person name="Boyen C."/>
            <person name="Brownlee C."/>
            <person name="Carrano C.J."/>
            <person name="Charrier B."/>
            <person name="Cho G.Y."/>
            <person name="Coelho S.M."/>
            <person name="Collen J."/>
            <person name="Corre E."/>
            <person name="Da Silva C."/>
            <person name="Delage L."/>
            <person name="Delaroque N."/>
            <person name="Dittami S.M."/>
            <person name="Doulbeau S."/>
            <person name="Elias M."/>
            <person name="Farnham G."/>
            <person name="Gachon C.M."/>
            <person name="Gschloessl B."/>
            <person name="Heesch S."/>
            <person name="Jabbari K."/>
            <person name="Jubin C."/>
            <person name="Kawai H."/>
            <person name="Kimura K."/>
            <person name="Kloareg B."/>
            <person name="Kupper F.C."/>
            <person name="Lang D."/>
            <person name="Le Bail A."/>
            <person name="Leblanc C."/>
            <person name="Lerouge P."/>
            <person name="Lohr M."/>
            <person name="Lopez P.J."/>
            <person name="Martens C."/>
            <person name="Maumus F."/>
            <person name="Michel G."/>
            <person name="Miranda-Saavedra D."/>
            <person name="Morales J."/>
            <person name="Moreau H."/>
            <person name="Motomura T."/>
            <person name="Nagasato C."/>
            <person name="Napoli C.A."/>
            <person name="Nelson D.R."/>
            <person name="Nyvall-Collen P."/>
            <person name="Peters A.F."/>
            <person name="Pommier C."/>
            <person name="Potin P."/>
            <person name="Poulain J."/>
            <person name="Quesneville H."/>
            <person name="Read B."/>
            <person name="Rensing S.A."/>
            <person name="Ritter A."/>
            <person name="Rousvoal S."/>
            <person name="Samanta M."/>
            <person name="Samson G."/>
            <person name="Schroeder D.C."/>
            <person name="Segurens B."/>
            <person name="Strittmatter M."/>
            <person name="Tonon T."/>
            <person name="Tregear J.W."/>
            <person name="Valentin K."/>
            <person name="von Dassow P."/>
            <person name="Yamagishi T."/>
            <person name="Van de Peer Y."/>
            <person name="Wincker P."/>
        </authorList>
    </citation>
    <scope>NUCLEOTIDE SEQUENCE [LARGE SCALE GENOMIC DNA]</scope>
    <source>
        <strain evidence="3">Ec32 / CCAP1310/4</strain>
    </source>
</reference>
<dbReference type="EMBL" id="FN647682">
    <property type="protein sequence ID" value="CBN76657.1"/>
    <property type="molecule type" value="Genomic_DNA"/>
</dbReference>
<feature type="compositionally biased region" description="Basic and acidic residues" evidence="1">
    <location>
        <begin position="287"/>
        <end position="296"/>
    </location>
</feature>
<feature type="compositionally biased region" description="Basic and acidic residues" evidence="1">
    <location>
        <begin position="51"/>
        <end position="60"/>
    </location>
</feature>
<feature type="compositionally biased region" description="Gly residues" evidence="1">
    <location>
        <begin position="268"/>
        <end position="279"/>
    </location>
</feature>
<sequence length="642" mass="69766">MEGSRRNIADDRGEGARSGDGDATNGASRNRGLRQDHPERGAASEDDDNEDSKADSDGIRRGPLSSASDRPKGHATSDRKDEFPLISVPLDTWVGRFVRITTPRHNGTTGLVHRTGNGWVNLQTALGDVAKRAYDLVVIPEERANIGSIGGMLKADAARGKRYRGGPKGGAAVGSNSGSGDERKGGGPSRNRSSRTTARTAHSSSDSSGQEDDDGDEHGNGRSTRRRRRAPMDDDSDFEDADQGDDEDDDGDDDHRYDGGAKMRNVSRGGGRGFPGGGRSRTMAKGGGREKGDRYGGGEPVKSSGRMSITFTRQDGGGGAKQRGRGGEYDRMRERERGGRGEALKGGAGRDRDGMKGDSFLPIGRHKEKDSDVGGSRAKRRDVISHCSAGDSEDKVGAGGSYRERVDRSSNKLVAANKKDEEVIKSSWVHQMQKAKERPNLVHWRDELVAITKDSSEDFEDATLSVELMRVRCDVCYHEKSDGDKFCWNEKCWMSPVFSGYCHTGANDEVIAPTPVQQSAGYINTFGRETLIDPALTSALQAPVKWLETKRKRKLEAHEVFSEDPALYRWQCWASLSKNPNSKDPTFVEDPRFRAAGRGDSADNGRNVSSSKPSPESGGDMVRHDEGDEMHMDESASGRGWA</sequence>
<evidence type="ECO:0000256" key="1">
    <source>
        <dbReference type="SAM" id="MobiDB-lite"/>
    </source>
</evidence>
<name>D8LBE8_ECTSI</name>
<protein>
    <submittedName>
        <fullName evidence="2">Uncharacterized protein</fullName>
    </submittedName>
</protein>
<feature type="compositionally biased region" description="Basic and acidic residues" evidence="1">
    <location>
        <begin position="325"/>
        <end position="356"/>
    </location>
</feature>
<dbReference type="AlphaFoldDB" id="D8LBE8"/>
<feature type="compositionally biased region" description="Low complexity" evidence="1">
    <location>
        <begin position="189"/>
        <end position="208"/>
    </location>
</feature>
<evidence type="ECO:0000313" key="2">
    <source>
        <dbReference type="EMBL" id="CBN76657.1"/>
    </source>
</evidence>
<dbReference type="EMBL" id="FN649726">
    <property type="protein sequence ID" value="CBN76657.1"/>
    <property type="molecule type" value="Genomic_DNA"/>
</dbReference>
<proteinExistence type="predicted"/>
<dbReference type="InParanoid" id="D8LBE8"/>
<feature type="region of interest" description="Disordered" evidence="1">
    <location>
        <begin position="581"/>
        <end position="642"/>
    </location>
</feature>
<feature type="compositionally biased region" description="Basic and acidic residues" evidence="1">
    <location>
        <begin position="69"/>
        <end position="80"/>
    </location>
</feature>
<feature type="region of interest" description="Disordered" evidence="1">
    <location>
        <begin position="1"/>
        <end position="80"/>
    </location>
</feature>
<dbReference type="OrthoDB" id="191686at2759"/>
<accession>D8LBE8</accession>
<gene>
    <name evidence="2" type="ORF">Esi_0000_0407</name>
</gene>
<feature type="compositionally biased region" description="Polar residues" evidence="1">
    <location>
        <begin position="604"/>
        <end position="614"/>
    </location>
</feature>
<feature type="compositionally biased region" description="Acidic residues" evidence="1">
    <location>
        <begin position="233"/>
        <end position="252"/>
    </location>
</feature>
<feature type="compositionally biased region" description="Basic and acidic residues" evidence="1">
    <location>
        <begin position="621"/>
        <end position="636"/>
    </location>
</feature>
<dbReference type="Proteomes" id="UP000002630">
    <property type="component" value="Linkage Group LG01"/>
</dbReference>
<feature type="region of interest" description="Disordered" evidence="1">
    <location>
        <begin position="162"/>
        <end position="380"/>
    </location>
</feature>
<keyword evidence="3" id="KW-1185">Reference proteome</keyword>
<evidence type="ECO:0000313" key="3">
    <source>
        <dbReference type="Proteomes" id="UP000002630"/>
    </source>
</evidence>
<feature type="compositionally biased region" description="Basic and acidic residues" evidence="1">
    <location>
        <begin position="33"/>
        <end position="43"/>
    </location>
</feature>